<keyword evidence="3" id="KW-0830">Ubiquinone</keyword>
<keyword evidence="2" id="KW-0496">Mitochondrion</keyword>
<keyword evidence="2" id="KW-0249">Electron transport</keyword>
<evidence type="ECO:0000313" key="3">
    <source>
        <dbReference type="EMBL" id="KOC71181.1"/>
    </source>
</evidence>
<keyword evidence="2" id="KW-0679">Respiratory chain</keyword>
<dbReference type="Pfam" id="PF05071">
    <property type="entry name" value="NDUFA12"/>
    <property type="match status" value="1"/>
</dbReference>
<keyword evidence="4" id="KW-1185">Reference proteome</keyword>
<keyword evidence="2" id="KW-0472">Membrane</keyword>
<proteinExistence type="inferred from homology"/>
<dbReference type="GO" id="GO:0045271">
    <property type="term" value="C:respiratory chain complex I"/>
    <property type="evidence" value="ECO:0007669"/>
    <property type="project" value="InterPro"/>
</dbReference>
<comment type="subunit">
    <text evidence="2">Complex I is composed of 45 different subunits.</text>
</comment>
<organism evidence="3 4">
    <name type="scientific">Habropoda laboriosa</name>
    <dbReference type="NCBI Taxonomy" id="597456"/>
    <lineage>
        <taxon>Eukaryota</taxon>
        <taxon>Metazoa</taxon>
        <taxon>Ecdysozoa</taxon>
        <taxon>Arthropoda</taxon>
        <taxon>Hexapoda</taxon>
        <taxon>Insecta</taxon>
        <taxon>Pterygota</taxon>
        <taxon>Neoptera</taxon>
        <taxon>Endopterygota</taxon>
        <taxon>Hymenoptera</taxon>
        <taxon>Apocrita</taxon>
        <taxon>Aculeata</taxon>
        <taxon>Apoidea</taxon>
        <taxon>Anthophila</taxon>
        <taxon>Apidae</taxon>
        <taxon>Habropoda</taxon>
    </lineage>
</organism>
<dbReference type="GO" id="GO:0005743">
    <property type="term" value="C:mitochondrial inner membrane"/>
    <property type="evidence" value="ECO:0007669"/>
    <property type="project" value="UniProtKB-SubCell"/>
</dbReference>
<comment type="subcellular location">
    <subcellularLocation>
        <location evidence="2">Mitochondrion inner membrane</location>
        <topology evidence="2">Peripheral membrane protein</topology>
        <orientation evidence="2">Matrix side</orientation>
    </subcellularLocation>
</comment>
<dbReference type="GO" id="GO:0006979">
    <property type="term" value="P:response to oxidative stress"/>
    <property type="evidence" value="ECO:0007669"/>
    <property type="project" value="TreeGrafter"/>
</dbReference>
<dbReference type="PANTHER" id="PTHR12910">
    <property type="entry name" value="NADH-UBIQUINONE OXIDOREDUCTASE SUBUNIT B17.2"/>
    <property type="match status" value="1"/>
</dbReference>
<gene>
    <name evidence="3" type="ORF">WH47_06242</name>
</gene>
<comment type="function">
    <text evidence="2">Accessory subunit of the mitochondrial membrane respiratory chain NADH dehydrogenase (Complex I), that is believed not to be involved in catalysis. Complex I functions in the transfer of electrons from NADH to the respiratory chain. The immediate electron acceptor for the enzyme is believed to be ubiquinone.</text>
</comment>
<evidence type="ECO:0000313" key="4">
    <source>
        <dbReference type="Proteomes" id="UP000053825"/>
    </source>
</evidence>
<evidence type="ECO:0000256" key="1">
    <source>
        <dbReference type="ARBA" id="ARBA00007355"/>
    </source>
</evidence>
<keyword evidence="2" id="KW-0813">Transport</keyword>
<dbReference type="OrthoDB" id="274641at2759"/>
<dbReference type="STRING" id="597456.A0A0L7RKB4"/>
<reference evidence="3 4" key="1">
    <citation type="submission" date="2015-07" db="EMBL/GenBank/DDBJ databases">
        <title>The genome of Habropoda laboriosa.</title>
        <authorList>
            <person name="Pan H."/>
            <person name="Kapheim K."/>
        </authorList>
    </citation>
    <scope>NUCLEOTIDE SEQUENCE [LARGE SCALE GENOMIC DNA]</scope>
    <source>
        <strain evidence="3">0110345459</strain>
    </source>
</reference>
<dbReference type="InterPro" id="IPR007763">
    <property type="entry name" value="NDUFA12"/>
</dbReference>
<dbReference type="Proteomes" id="UP000053825">
    <property type="component" value="Unassembled WGS sequence"/>
</dbReference>
<evidence type="ECO:0000256" key="2">
    <source>
        <dbReference type="RuleBase" id="RU363103"/>
    </source>
</evidence>
<accession>A0A0L7RKB4</accession>
<dbReference type="PANTHER" id="PTHR12910:SF2">
    <property type="entry name" value="NADH DEHYDROGENASE [UBIQUINONE] 1 ALPHA SUBCOMPLEX SUBUNIT 12"/>
    <property type="match status" value="1"/>
</dbReference>
<comment type="similarity">
    <text evidence="1 2">Belongs to the complex I NDUFA12 subunit family.</text>
</comment>
<name>A0A0L7RKB4_9HYME</name>
<dbReference type="AlphaFoldDB" id="A0A0L7RKB4"/>
<keyword evidence="2" id="KW-0999">Mitochondrion inner membrane</keyword>
<protein>
    <recommendedName>
        <fullName evidence="2">NADH dehydrogenase [ubiquinone] 1 alpha subcomplex subunit 12</fullName>
    </recommendedName>
</protein>
<sequence>MAKLLGLDKVWNFFKIIQANGGLRNSLRVLYRIDELKLGTLVGEDKYGNKYYENNSYFFSSNRWVVYNEKVGLDYDGSQVPAEWFGWLHYKTDLPPHKDPNRPKHKWIMDHTENLSGTKHAYMPYSTTKSKIEPWKPPQ</sequence>
<dbReference type="EMBL" id="KQ414578">
    <property type="protein sequence ID" value="KOC71181.1"/>
    <property type="molecule type" value="Genomic_DNA"/>
</dbReference>